<feature type="chain" id="PRO_5046421468" description="Cell wall protein" evidence="2">
    <location>
        <begin position="18"/>
        <end position="725"/>
    </location>
</feature>
<feature type="compositionally biased region" description="Low complexity" evidence="1">
    <location>
        <begin position="438"/>
        <end position="558"/>
    </location>
</feature>
<name>A0ABR4KRH3_9EURO</name>
<feature type="compositionally biased region" description="Low complexity" evidence="1">
    <location>
        <begin position="566"/>
        <end position="641"/>
    </location>
</feature>
<feature type="region of interest" description="Disordered" evidence="1">
    <location>
        <begin position="438"/>
        <end position="708"/>
    </location>
</feature>
<feature type="compositionally biased region" description="Low complexity" evidence="1">
    <location>
        <begin position="649"/>
        <end position="669"/>
    </location>
</feature>
<feature type="compositionally biased region" description="Polar residues" evidence="1">
    <location>
        <begin position="684"/>
        <end position="694"/>
    </location>
</feature>
<feature type="signal peptide" evidence="2">
    <location>
        <begin position="1"/>
        <end position="17"/>
    </location>
</feature>
<gene>
    <name evidence="3" type="ORF">BJY01DRAFT_25625</name>
</gene>
<proteinExistence type="predicted"/>
<organism evidence="3 4">
    <name type="scientific">Aspergillus pseudoustus</name>
    <dbReference type="NCBI Taxonomy" id="1810923"/>
    <lineage>
        <taxon>Eukaryota</taxon>
        <taxon>Fungi</taxon>
        <taxon>Dikarya</taxon>
        <taxon>Ascomycota</taxon>
        <taxon>Pezizomycotina</taxon>
        <taxon>Eurotiomycetes</taxon>
        <taxon>Eurotiomycetidae</taxon>
        <taxon>Eurotiales</taxon>
        <taxon>Aspergillaceae</taxon>
        <taxon>Aspergillus</taxon>
        <taxon>Aspergillus subgen. Nidulantes</taxon>
    </lineage>
</organism>
<evidence type="ECO:0008006" key="5">
    <source>
        <dbReference type="Google" id="ProtNLM"/>
    </source>
</evidence>
<evidence type="ECO:0000313" key="4">
    <source>
        <dbReference type="Proteomes" id="UP001610446"/>
    </source>
</evidence>
<protein>
    <recommendedName>
        <fullName evidence="5">Cell wall protein</fullName>
    </recommendedName>
</protein>
<dbReference type="PRINTS" id="PR01217">
    <property type="entry name" value="PRICHEXTENSN"/>
</dbReference>
<evidence type="ECO:0000256" key="2">
    <source>
        <dbReference type="SAM" id="SignalP"/>
    </source>
</evidence>
<dbReference type="Proteomes" id="UP001610446">
    <property type="component" value="Unassembled WGS sequence"/>
</dbReference>
<dbReference type="EMBL" id="JBFXLU010000013">
    <property type="protein sequence ID" value="KAL2854861.1"/>
    <property type="molecule type" value="Genomic_DNA"/>
</dbReference>
<sequence length="725" mass="75719">MRSSLVLLAALAGSTLGLPTASTTELDARTFGLIGGLVETIKDILHGTSPVNILGAISAEAAVALNGVAIGCKAGSIDFEYRKQLGIWLKTGAGVHIDTSLKKSLLAWCEADVSVDLEIDLDIRAQLSFFLPTLAHIAAEKELYVTLEGVFDFAKEVTAVLTIGAQASLEAAIALLGELHWKIKAGLEFCAAGGILADLDVEIIAALKLWLDSKECGLDVELIKTIKLWLGGKIEGEVVALPQLPVGGLTTISLGKSLEVLIDASGAIVASAQASLGAFLQTDVGLEIDIEIKKLIDFCAKGGLAIDLEYEKRVELSLWLASSKCGLTAELKGLIAFWLSFGVSAGAEVSIDFSKNILTELGQFITSTIDVVLGGHLHGLLSFLLSGQGVLSISIEARAQLAALISGGFGFSIDKHIEIIIIGWLGGCHECCGGKPPVSSTTPTLPSTTPSASPSTTTQTGVEPTGTPTTSKPVIPTGSPTTTPGQPEETPCETLTSETTISHTESHPSEPTTTTEPVIPTGEPTETPCETLTSETTISHTESHPSEPTTTTTTKPVIPTGPPTTTPGQPEETPCETLTTETTVSHTESHPGQPTGEPTETPCETLTTETTISHTETPTTTPSQPEETPCETLTTETTVSHTESHPGQPTGEPTETPCETLTTETTISHTESKPPVPTDIEPTETASQPPSTITEPPVPTATSTGGKKTITVTKTVGVEYCPPNW</sequence>
<keyword evidence="4" id="KW-1185">Reference proteome</keyword>
<accession>A0ABR4KRH3</accession>
<reference evidence="3 4" key="1">
    <citation type="submission" date="2024-07" db="EMBL/GenBank/DDBJ databases">
        <title>Section-level genome sequencing and comparative genomics of Aspergillus sections Usti and Cavernicolus.</title>
        <authorList>
            <consortium name="Lawrence Berkeley National Laboratory"/>
            <person name="Nybo J.L."/>
            <person name="Vesth T.C."/>
            <person name="Theobald S."/>
            <person name="Frisvad J.C."/>
            <person name="Larsen T.O."/>
            <person name="Kjaerboelling I."/>
            <person name="Rothschild-Mancinelli K."/>
            <person name="Lyhne E.K."/>
            <person name="Kogle M.E."/>
            <person name="Barry K."/>
            <person name="Clum A."/>
            <person name="Na H."/>
            <person name="Ledsgaard L."/>
            <person name="Lin J."/>
            <person name="Lipzen A."/>
            <person name="Kuo A."/>
            <person name="Riley R."/>
            <person name="Mondo S."/>
            <person name="Labutti K."/>
            <person name="Haridas S."/>
            <person name="Pangalinan J."/>
            <person name="Salamov A.A."/>
            <person name="Simmons B.A."/>
            <person name="Magnuson J.K."/>
            <person name="Chen J."/>
            <person name="Drula E."/>
            <person name="Henrissat B."/>
            <person name="Wiebenga A."/>
            <person name="Lubbers R.J."/>
            <person name="Gomes A.C."/>
            <person name="Makela M.R."/>
            <person name="Stajich J."/>
            <person name="Grigoriev I.V."/>
            <person name="Mortensen U.H."/>
            <person name="De Vries R.P."/>
            <person name="Baker S.E."/>
            <person name="Andersen M.R."/>
        </authorList>
    </citation>
    <scope>NUCLEOTIDE SEQUENCE [LARGE SCALE GENOMIC DNA]</scope>
    <source>
        <strain evidence="3 4">CBS 123904</strain>
    </source>
</reference>
<comment type="caution">
    <text evidence="3">The sequence shown here is derived from an EMBL/GenBank/DDBJ whole genome shotgun (WGS) entry which is preliminary data.</text>
</comment>
<keyword evidence="2" id="KW-0732">Signal</keyword>
<evidence type="ECO:0000256" key="1">
    <source>
        <dbReference type="SAM" id="MobiDB-lite"/>
    </source>
</evidence>
<evidence type="ECO:0000313" key="3">
    <source>
        <dbReference type="EMBL" id="KAL2854861.1"/>
    </source>
</evidence>